<gene>
    <name evidence="2" type="ORF">CEPIT_LOCUS17108</name>
</gene>
<protein>
    <recommendedName>
        <fullName evidence="4">DUF1764 domain-containing protein</fullName>
    </recommendedName>
</protein>
<organism evidence="2 3">
    <name type="scientific">Cuscuta epithymum</name>
    <dbReference type="NCBI Taxonomy" id="186058"/>
    <lineage>
        <taxon>Eukaryota</taxon>
        <taxon>Viridiplantae</taxon>
        <taxon>Streptophyta</taxon>
        <taxon>Embryophyta</taxon>
        <taxon>Tracheophyta</taxon>
        <taxon>Spermatophyta</taxon>
        <taxon>Magnoliopsida</taxon>
        <taxon>eudicotyledons</taxon>
        <taxon>Gunneridae</taxon>
        <taxon>Pentapetalae</taxon>
        <taxon>asterids</taxon>
        <taxon>lamiids</taxon>
        <taxon>Solanales</taxon>
        <taxon>Convolvulaceae</taxon>
        <taxon>Cuscuteae</taxon>
        <taxon>Cuscuta</taxon>
        <taxon>Cuscuta subgen. Cuscuta</taxon>
    </lineage>
</organism>
<feature type="compositionally biased region" description="Basic and acidic residues" evidence="1">
    <location>
        <begin position="21"/>
        <end position="37"/>
    </location>
</feature>
<evidence type="ECO:0000256" key="1">
    <source>
        <dbReference type="SAM" id="MobiDB-lite"/>
    </source>
</evidence>
<proteinExistence type="predicted"/>
<dbReference type="AlphaFoldDB" id="A0AAV0DSU3"/>
<accession>A0AAV0DSU3</accession>
<keyword evidence="3" id="KW-1185">Reference proteome</keyword>
<dbReference type="EMBL" id="CAMAPF010000129">
    <property type="protein sequence ID" value="CAH9105231.1"/>
    <property type="molecule type" value="Genomic_DNA"/>
</dbReference>
<comment type="caution">
    <text evidence="2">The sequence shown here is derived from an EMBL/GenBank/DDBJ whole genome shotgun (WGS) entry which is preliminary data.</text>
</comment>
<dbReference type="PANTHER" id="PTHR34066:SF1">
    <property type="entry name" value="DUF1764 FAMILY PROTEIN"/>
    <property type="match status" value="1"/>
</dbReference>
<evidence type="ECO:0000313" key="2">
    <source>
        <dbReference type="EMBL" id="CAH9105231.1"/>
    </source>
</evidence>
<dbReference type="Pfam" id="PF08576">
    <property type="entry name" value="DUF1764"/>
    <property type="match status" value="1"/>
</dbReference>
<sequence>MVIPSSLDGSFSWKMPKKNKPKDSKSSDVENLVKEKTLSSSSSTSKKLKRSNEIDEIFAGRKRKTPETAAEAGDAHGKPKKPMIKKKDKKSFDDNRLVSGSRPKKRTGDGFTIYTEEELGINKADAGGTRLCPFDCDCCF</sequence>
<feature type="region of interest" description="Disordered" evidence="1">
    <location>
        <begin position="1"/>
        <end position="110"/>
    </location>
</feature>
<evidence type="ECO:0000313" key="3">
    <source>
        <dbReference type="Proteomes" id="UP001152523"/>
    </source>
</evidence>
<dbReference type="Proteomes" id="UP001152523">
    <property type="component" value="Unassembled WGS sequence"/>
</dbReference>
<evidence type="ECO:0008006" key="4">
    <source>
        <dbReference type="Google" id="ProtNLM"/>
    </source>
</evidence>
<feature type="compositionally biased region" description="Basic residues" evidence="1">
    <location>
        <begin position="78"/>
        <end position="89"/>
    </location>
</feature>
<name>A0AAV0DSU3_9ASTE</name>
<reference evidence="2" key="1">
    <citation type="submission" date="2022-07" db="EMBL/GenBank/DDBJ databases">
        <authorList>
            <person name="Macas J."/>
            <person name="Novak P."/>
            <person name="Neumann P."/>
        </authorList>
    </citation>
    <scope>NUCLEOTIDE SEQUENCE</scope>
</reference>
<dbReference type="PANTHER" id="PTHR34066">
    <property type="entry name" value="GROWTH FACTOR 2"/>
    <property type="match status" value="1"/>
</dbReference>
<dbReference type="InterPro" id="IPR013885">
    <property type="entry name" value="DUF1764_euk"/>
</dbReference>